<keyword evidence="13" id="KW-0040">ANK repeat</keyword>
<dbReference type="PROSITE" id="PS50088">
    <property type="entry name" value="ANK_REPEAT"/>
    <property type="match status" value="3"/>
</dbReference>
<evidence type="ECO:0000256" key="3">
    <source>
        <dbReference type="ARBA" id="ARBA00022448"/>
    </source>
</evidence>
<feature type="transmembrane region" description="Helical" evidence="14">
    <location>
        <begin position="276"/>
        <end position="298"/>
    </location>
</feature>
<dbReference type="InterPro" id="IPR045319">
    <property type="entry name" value="KAT/AKT"/>
</dbReference>
<evidence type="ECO:0000256" key="8">
    <source>
        <dbReference type="ARBA" id="ARBA00022958"/>
    </source>
</evidence>
<dbReference type="AlphaFoldDB" id="A0AAW1YDY3"/>
<comment type="caution">
    <text evidence="14">Lacks conserved residue(s) required for the propagation of feature annotation.</text>
</comment>
<keyword evidence="3 14" id="KW-0813">Transport</keyword>
<evidence type="ECO:0000313" key="18">
    <source>
        <dbReference type="Proteomes" id="UP001457282"/>
    </source>
</evidence>
<evidence type="ECO:0000256" key="1">
    <source>
        <dbReference type="ARBA" id="ARBA00004141"/>
    </source>
</evidence>
<keyword evidence="11 14" id="KW-0472">Membrane</keyword>
<evidence type="ECO:0000256" key="2">
    <source>
        <dbReference type="ARBA" id="ARBA00007929"/>
    </source>
</evidence>
<dbReference type="SUPFAM" id="SSF81324">
    <property type="entry name" value="Voltage-gated potassium channels"/>
    <property type="match status" value="1"/>
</dbReference>
<reference evidence="17 18" key="1">
    <citation type="journal article" date="2023" name="G3 (Bethesda)">
        <title>A chromosome-length genome assembly and annotation of blackberry (Rubus argutus, cv. 'Hillquist').</title>
        <authorList>
            <person name="Bruna T."/>
            <person name="Aryal R."/>
            <person name="Dudchenko O."/>
            <person name="Sargent D.J."/>
            <person name="Mead D."/>
            <person name="Buti M."/>
            <person name="Cavallini A."/>
            <person name="Hytonen T."/>
            <person name="Andres J."/>
            <person name="Pham M."/>
            <person name="Weisz D."/>
            <person name="Mascagni F."/>
            <person name="Usai G."/>
            <person name="Natali L."/>
            <person name="Bassil N."/>
            <person name="Fernandez G.E."/>
            <person name="Lomsadze A."/>
            <person name="Armour M."/>
            <person name="Olukolu B."/>
            <person name="Poorten T."/>
            <person name="Britton C."/>
            <person name="Davik J."/>
            <person name="Ashrafi H."/>
            <person name="Aiden E.L."/>
            <person name="Borodovsky M."/>
            <person name="Worthington M."/>
        </authorList>
    </citation>
    <scope>NUCLEOTIDE SEQUENCE [LARGE SCALE GENOMIC DNA]</scope>
    <source>
        <strain evidence="17">PI 553951</strain>
    </source>
</reference>
<dbReference type="InterPro" id="IPR021789">
    <property type="entry name" value="KHA_dom"/>
</dbReference>
<feature type="repeat" description="ANK" evidence="13">
    <location>
        <begin position="555"/>
        <end position="587"/>
    </location>
</feature>
<dbReference type="PROSITE" id="PS51490">
    <property type="entry name" value="KHA"/>
    <property type="match status" value="1"/>
</dbReference>
<dbReference type="Pfam" id="PF00027">
    <property type="entry name" value="cNMP_binding"/>
    <property type="match status" value="1"/>
</dbReference>
<feature type="domain" description="Cyclic nucleotide-binding" evidence="15">
    <location>
        <begin position="377"/>
        <end position="496"/>
    </location>
</feature>
<evidence type="ECO:0000256" key="13">
    <source>
        <dbReference type="PROSITE-ProRule" id="PRU00023"/>
    </source>
</evidence>
<dbReference type="Gene3D" id="1.10.287.70">
    <property type="match status" value="1"/>
</dbReference>
<comment type="similarity">
    <text evidence="2 14">Belongs to the potassium channel family. Plant (TC 1.A.1.4) subfamily.</text>
</comment>
<comment type="domain">
    <text evidence="14">The segment S4 is probably the voltage-sensor and is characterized by a series of positively charged amino acids. The pore-forming region H5 is enclosed by the transmembrane segments S5 and S6 in the Shaker-type (1P/6TM) and contains the GYGD signature motif which seems to be involved in potassium selectivity.</text>
</comment>
<evidence type="ECO:0000256" key="7">
    <source>
        <dbReference type="ARBA" id="ARBA00022882"/>
    </source>
</evidence>
<dbReference type="PROSITE" id="PS50297">
    <property type="entry name" value="ANK_REP_REGION"/>
    <property type="match status" value="2"/>
</dbReference>
<dbReference type="SMART" id="SM00100">
    <property type="entry name" value="cNMP"/>
    <property type="match status" value="1"/>
</dbReference>
<evidence type="ECO:0000256" key="14">
    <source>
        <dbReference type="RuleBase" id="RU369015"/>
    </source>
</evidence>
<keyword evidence="8 14" id="KW-0630">Potassium</keyword>
<accession>A0AAW1YDY3</accession>
<protein>
    <recommendedName>
        <fullName evidence="14">Potassium channel</fullName>
    </recommendedName>
</protein>
<evidence type="ECO:0000256" key="4">
    <source>
        <dbReference type="ARBA" id="ARBA00022538"/>
    </source>
</evidence>
<evidence type="ECO:0000256" key="12">
    <source>
        <dbReference type="ARBA" id="ARBA00023303"/>
    </source>
</evidence>
<feature type="repeat" description="ANK" evidence="13">
    <location>
        <begin position="588"/>
        <end position="620"/>
    </location>
</feature>
<gene>
    <name evidence="17" type="ORF">M0R45_011548</name>
</gene>
<evidence type="ECO:0000259" key="15">
    <source>
        <dbReference type="PROSITE" id="PS50042"/>
    </source>
</evidence>
<dbReference type="Proteomes" id="UP001457282">
    <property type="component" value="Unassembled WGS sequence"/>
</dbReference>
<evidence type="ECO:0000256" key="9">
    <source>
        <dbReference type="ARBA" id="ARBA00022989"/>
    </source>
</evidence>
<dbReference type="FunFam" id="1.10.287.70:FF:000123">
    <property type="entry name" value="Potassium channel KAT3"/>
    <property type="match status" value="1"/>
</dbReference>
<evidence type="ECO:0000259" key="16">
    <source>
        <dbReference type="PROSITE" id="PS51490"/>
    </source>
</evidence>
<sequence length="871" mass="97948">MLGGSMATCGQELEQMSSVDQGSQYSLSDGILPSLGAASRNHRKPKLRRFIISPFDPHYKIWQSFLICLVFYTAWVCPFEFGFLDKAKGPLAITDNVVNGLFGIDVILTFFVAYLDKTSYLLIDAPKLIALRYAKTWLAFDIISTIPSEVAQQVLPHPLANYGFFNTLRLWRLRRVSAMFARLEKDRNYSYFWIRCCKLVFVTLFTVHCGGCIFYFLAAHYRDPKRTWLGLITDNFEDISLWNRYVTSMYWSIITLTTTGYGDLHPVNTQEMIFDIFYMLFNVGLQAYLIGNMTNLIVHGTARTRQFRDTIHAASSFALRNQIPDRLHEQMLAHLCLKYRTNSEGLQQQETLDALPHAIRSSISHYLFNSLVDSVYLFQGVSRDMLFQLVAEMKAEYFPPKEDVILQNEAPTDFYIVVTGSVELILQKNGVEQVFCEAKTGDVFGDIGVLCYRPQLFTVRTKGLCQLLRLNRTAFLNIVQANVGDGTIIMSNFLQHLREMKDPIMEGILTDVEHMLARGKMDMPLSLGFAAKRNDDLLLHQLLRRGSDPNETDHNGRTAMHIAASNGSQHCATLLLEYGCDPNIKDSEENVPLWEAIMGKHESLIKLLLENGAEITSGNVGNYACAAVEQNNLELLKDIVRYGGDVTLPKSDATTALHTAVSEGNAEIVKFLLEQGADSDKRDSYGWSPRALAEHQGHEEIMELFQNKSEVKKPTTAPMPNDPQLPRLVKFQSEPTIPPYVRDGRPNSETQWLDDTRLRRVNNFPNSLFGIMSAANTGEREKDLTKAAGNLARGGHSKSKYPARVTLSCPEKSASVAKLVLVPESLQQLLDIGAKKFQFCPTKVLTKEGAEIEDIELVRDGDLLVLVGDGA</sequence>
<dbReference type="InterPro" id="IPR000595">
    <property type="entry name" value="cNMP-bd_dom"/>
</dbReference>
<evidence type="ECO:0000313" key="17">
    <source>
        <dbReference type="EMBL" id="KAK9946067.1"/>
    </source>
</evidence>
<keyword evidence="10 14" id="KW-0406">Ion transport</keyword>
<dbReference type="PROSITE" id="PS50042">
    <property type="entry name" value="CNMP_BINDING_3"/>
    <property type="match status" value="1"/>
</dbReference>
<dbReference type="PANTHER" id="PTHR45743">
    <property type="entry name" value="POTASSIUM CHANNEL AKT1"/>
    <property type="match status" value="1"/>
</dbReference>
<dbReference type="PRINTS" id="PR01415">
    <property type="entry name" value="ANKYRIN"/>
</dbReference>
<keyword evidence="6 14" id="KW-0631">Potassium channel</keyword>
<keyword evidence="7 14" id="KW-0851">Voltage-gated channel</keyword>
<name>A0AAW1YDY3_RUBAR</name>
<comment type="function">
    <text evidence="14">Potassium channel.</text>
</comment>
<dbReference type="InterPro" id="IPR003938">
    <property type="entry name" value="K_chnl_volt-dep_EAG/ELK/ERG"/>
</dbReference>
<dbReference type="EMBL" id="JBEDUW010000002">
    <property type="protein sequence ID" value="KAK9946067.1"/>
    <property type="molecule type" value="Genomic_DNA"/>
</dbReference>
<evidence type="ECO:0000256" key="11">
    <source>
        <dbReference type="ARBA" id="ARBA00023136"/>
    </source>
</evidence>
<dbReference type="SUPFAM" id="SSF48403">
    <property type="entry name" value="Ankyrin repeat"/>
    <property type="match status" value="1"/>
</dbReference>
<dbReference type="GO" id="GO:0034702">
    <property type="term" value="C:monoatomic ion channel complex"/>
    <property type="evidence" value="ECO:0007669"/>
    <property type="project" value="UniProtKB-KW"/>
</dbReference>
<dbReference type="Pfam" id="PF11834">
    <property type="entry name" value="KHA"/>
    <property type="match status" value="1"/>
</dbReference>
<comment type="subcellular location">
    <subcellularLocation>
        <location evidence="1 14">Membrane</location>
        <topology evidence="1 14">Multi-pass membrane protein</topology>
    </subcellularLocation>
</comment>
<evidence type="ECO:0000256" key="5">
    <source>
        <dbReference type="ARBA" id="ARBA00022692"/>
    </source>
</evidence>
<feature type="repeat" description="ANK" evidence="13">
    <location>
        <begin position="652"/>
        <end position="684"/>
    </location>
</feature>
<dbReference type="Gene3D" id="1.25.40.20">
    <property type="entry name" value="Ankyrin repeat-containing domain"/>
    <property type="match status" value="1"/>
</dbReference>
<comment type="domain">
    <text evidence="14">The KHA domain (rich in hydrophobic and acidic residues) present in the C-terminal part is likely to be important for tetramerization.</text>
</comment>
<feature type="transmembrane region" description="Helical" evidence="14">
    <location>
        <begin position="192"/>
        <end position="218"/>
    </location>
</feature>
<dbReference type="PRINTS" id="PR01463">
    <property type="entry name" value="EAGCHANLFMLY"/>
</dbReference>
<feature type="transmembrane region" description="Helical" evidence="14">
    <location>
        <begin position="61"/>
        <end position="84"/>
    </location>
</feature>
<dbReference type="InterPro" id="IPR036770">
    <property type="entry name" value="Ankyrin_rpt-contain_sf"/>
</dbReference>
<dbReference type="Gene3D" id="2.60.120.10">
    <property type="entry name" value="Jelly Rolls"/>
    <property type="match status" value="1"/>
</dbReference>
<feature type="domain" description="KHA" evidence="16">
    <location>
        <begin position="804"/>
        <end position="871"/>
    </location>
</feature>
<keyword evidence="12 14" id="KW-0407">Ion channel</keyword>
<keyword evidence="4 14" id="KW-0633">Potassium transport</keyword>
<organism evidence="17 18">
    <name type="scientific">Rubus argutus</name>
    <name type="common">Southern blackberry</name>
    <dbReference type="NCBI Taxonomy" id="59490"/>
    <lineage>
        <taxon>Eukaryota</taxon>
        <taxon>Viridiplantae</taxon>
        <taxon>Streptophyta</taxon>
        <taxon>Embryophyta</taxon>
        <taxon>Tracheophyta</taxon>
        <taxon>Spermatophyta</taxon>
        <taxon>Magnoliopsida</taxon>
        <taxon>eudicotyledons</taxon>
        <taxon>Gunneridae</taxon>
        <taxon>Pentapetalae</taxon>
        <taxon>rosids</taxon>
        <taxon>fabids</taxon>
        <taxon>Rosales</taxon>
        <taxon>Rosaceae</taxon>
        <taxon>Rosoideae</taxon>
        <taxon>Rosoideae incertae sedis</taxon>
        <taxon>Rubus</taxon>
    </lineage>
</organism>
<comment type="subunit">
    <text evidence="14">The potassium channel is composed of a homo- or heterotetrameric complex of pore-forming subunits.</text>
</comment>
<keyword evidence="18" id="KW-1185">Reference proteome</keyword>
<evidence type="ECO:0000256" key="10">
    <source>
        <dbReference type="ARBA" id="ARBA00023065"/>
    </source>
</evidence>
<dbReference type="Pfam" id="PF00520">
    <property type="entry name" value="Ion_trans"/>
    <property type="match status" value="1"/>
</dbReference>
<keyword evidence="9 14" id="KW-1133">Transmembrane helix</keyword>
<dbReference type="SMART" id="SM00248">
    <property type="entry name" value="ANK"/>
    <property type="match status" value="6"/>
</dbReference>
<dbReference type="InterPro" id="IPR014710">
    <property type="entry name" value="RmlC-like_jellyroll"/>
</dbReference>
<dbReference type="Pfam" id="PF12796">
    <property type="entry name" value="Ank_2"/>
    <property type="match status" value="2"/>
</dbReference>
<keyword evidence="5 14" id="KW-0812">Transmembrane</keyword>
<dbReference type="CDD" id="cd00038">
    <property type="entry name" value="CAP_ED"/>
    <property type="match status" value="1"/>
</dbReference>
<dbReference type="InterPro" id="IPR002110">
    <property type="entry name" value="Ankyrin_rpt"/>
</dbReference>
<feature type="transmembrane region" description="Helical" evidence="14">
    <location>
        <begin position="96"/>
        <end position="115"/>
    </location>
</feature>
<evidence type="ECO:0000256" key="6">
    <source>
        <dbReference type="ARBA" id="ARBA00022826"/>
    </source>
</evidence>
<dbReference type="PANTHER" id="PTHR45743:SF42">
    <property type="entry name" value="POTASSIUM CHANNEL"/>
    <property type="match status" value="1"/>
</dbReference>
<dbReference type="SUPFAM" id="SSF51206">
    <property type="entry name" value="cAMP-binding domain-like"/>
    <property type="match status" value="1"/>
</dbReference>
<dbReference type="GO" id="GO:0005249">
    <property type="term" value="F:voltage-gated potassium channel activity"/>
    <property type="evidence" value="ECO:0007669"/>
    <property type="project" value="UniProtKB-UniRule"/>
</dbReference>
<dbReference type="InterPro" id="IPR018490">
    <property type="entry name" value="cNMP-bd_dom_sf"/>
</dbReference>
<comment type="caution">
    <text evidence="17">The sequence shown here is derived from an EMBL/GenBank/DDBJ whole genome shotgun (WGS) entry which is preliminary data.</text>
</comment>
<dbReference type="InterPro" id="IPR005821">
    <property type="entry name" value="Ion_trans_dom"/>
</dbReference>
<proteinExistence type="inferred from homology"/>
<dbReference type="FunFam" id="2.60.120.10:FF:000074">
    <property type="entry name" value="Potassium channel KAT2"/>
    <property type="match status" value="1"/>
</dbReference>